<dbReference type="EMBL" id="LN831302">
    <property type="protein sequence ID" value="CQH54588.1"/>
    <property type="molecule type" value="Genomic_DNA"/>
</dbReference>
<feature type="region of interest" description="Disordered" evidence="2">
    <location>
        <begin position="48"/>
        <end position="68"/>
    </location>
</feature>
<sequence length="384" mass="40714">MRESRDKTRRRFLAAAGAASTTALAGCTSILGGDGSSSDDRPTLADFRGSGEIVSDRPAPGGTSIEDLPDLEGELSIYLGGGEGGRYTTLIDLLNQYYDDFEASAQTQPSSQLANVIVDEHESGTTQADVFWSVDAGSLAYVADNDATRDLSSDATSMVADDRFVTDQWAGVAGRSRAVPYNTNQFSASEIPTSVDGIATDDQFTGSLGWAPTYGAFHGFVTAMRQLRGDDGTREWLNNMLDQSPARYDSEYATVSQGITNGEVGLGLTNHYYPILVFASNPDAPLDLAFTENDAGALVNTAGASVLDGAGDPDLAELFVRHLLSAEAQEFLATRGFAFPMIEGVEPVGPLPTIDELSPPDIDLQSLSDVQPTIELLEDVGILS</sequence>
<keyword evidence="4" id="KW-1185">Reference proteome</keyword>
<evidence type="ECO:0000313" key="4">
    <source>
        <dbReference type="Proteomes" id="UP000066737"/>
    </source>
</evidence>
<dbReference type="PANTHER" id="PTHR30006">
    <property type="entry name" value="THIAMINE-BINDING PERIPLASMIC PROTEIN-RELATED"/>
    <property type="match status" value="1"/>
</dbReference>
<proteinExistence type="predicted"/>
<dbReference type="PANTHER" id="PTHR30006:SF24">
    <property type="entry name" value="SLL0237 PROTEIN"/>
    <property type="match status" value="1"/>
</dbReference>
<name>A0A0U5ADP9_9EURY</name>
<dbReference type="PROSITE" id="PS51257">
    <property type="entry name" value="PROKAR_LIPOPROTEIN"/>
    <property type="match status" value="1"/>
</dbReference>
<dbReference type="GeneID" id="26658766"/>
<dbReference type="Proteomes" id="UP000066737">
    <property type="component" value="Chromosome I"/>
</dbReference>
<dbReference type="PROSITE" id="PS51318">
    <property type="entry name" value="TAT"/>
    <property type="match status" value="1"/>
</dbReference>
<keyword evidence="1" id="KW-0732">Signal</keyword>
<dbReference type="KEGG" id="hhb:Hhub_2103"/>
<protein>
    <submittedName>
        <fullName evidence="3">ABC-type transport system periplasmic substrate-binding protein</fullName>
    </submittedName>
</protein>
<dbReference type="PIRSF" id="PIRSF002825">
    <property type="entry name" value="CfbpA"/>
    <property type="match status" value="1"/>
</dbReference>
<dbReference type="InterPro" id="IPR006059">
    <property type="entry name" value="SBP"/>
</dbReference>
<evidence type="ECO:0000256" key="1">
    <source>
        <dbReference type="ARBA" id="ARBA00022729"/>
    </source>
</evidence>
<dbReference type="Gene3D" id="3.40.190.10">
    <property type="entry name" value="Periplasmic binding protein-like II"/>
    <property type="match status" value="2"/>
</dbReference>
<gene>
    <name evidence="3" type="ORF">HHUB_2103</name>
</gene>
<dbReference type="Pfam" id="PF13416">
    <property type="entry name" value="SBP_bac_8"/>
    <property type="match status" value="1"/>
</dbReference>
<dbReference type="OrthoDB" id="305188at2157"/>
<accession>A0A0U5ADP9</accession>
<dbReference type="AlphaFoldDB" id="A0A0U5ADP9"/>
<reference evidence="3" key="1">
    <citation type="submission" date="2015-03" db="EMBL/GenBank/DDBJ databases">
        <authorList>
            <person name="Murphy D."/>
        </authorList>
    </citation>
    <scope>NUCLEOTIDE SEQUENCE</scope>
    <source>
        <strain evidence="3">JI20-1</strain>
    </source>
</reference>
<dbReference type="RefSeq" id="WP_059056542.1">
    <property type="nucleotide sequence ID" value="NZ_CEML01000002.1"/>
</dbReference>
<evidence type="ECO:0000256" key="2">
    <source>
        <dbReference type="SAM" id="MobiDB-lite"/>
    </source>
</evidence>
<dbReference type="STRING" id="1407499.HHUB_2103"/>
<organism evidence="3 4">
    <name type="scientific">Halobacterium hubeiense</name>
    <dbReference type="NCBI Taxonomy" id="1407499"/>
    <lineage>
        <taxon>Archaea</taxon>
        <taxon>Methanobacteriati</taxon>
        <taxon>Methanobacteriota</taxon>
        <taxon>Stenosarchaea group</taxon>
        <taxon>Halobacteria</taxon>
        <taxon>Halobacteriales</taxon>
        <taxon>Halobacteriaceae</taxon>
        <taxon>Halobacterium</taxon>
    </lineage>
</organism>
<dbReference type="InterPro" id="IPR026045">
    <property type="entry name" value="Ferric-bd"/>
</dbReference>
<dbReference type="SUPFAM" id="SSF53850">
    <property type="entry name" value="Periplasmic binding protein-like II"/>
    <property type="match status" value="1"/>
</dbReference>
<evidence type="ECO:0000313" key="3">
    <source>
        <dbReference type="EMBL" id="CQH54588.1"/>
    </source>
</evidence>
<dbReference type="InterPro" id="IPR006311">
    <property type="entry name" value="TAT_signal"/>
</dbReference>